<keyword evidence="23" id="KW-0472">Membrane</keyword>
<evidence type="ECO:0000256" key="10">
    <source>
        <dbReference type="ARBA" id="ARBA00022741"/>
    </source>
</evidence>
<keyword evidence="13" id="KW-0067">ATP-binding</keyword>
<dbReference type="InterPro" id="IPR004358">
    <property type="entry name" value="Sig_transdc_His_kin-like_C"/>
</dbReference>
<dbReference type="PROSITE" id="PS50885">
    <property type="entry name" value="HAMP"/>
    <property type="match status" value="1"/>
</dbReference>
<organism evidence="26 27">
    <name type="scientific">Actinomycetospora corticicola</name>
    <dbReference type="NCBI Taxonomy" id="663602"/>
    <lineage>
        <taxon>Bacteria</taxon>
        <taxon>Bacillati</taxon>
        <taxon>Actinomycetota</taxon>
        <taxon>Actinomycetes</taxon>
        <taxon>Pseudonocardiales</taxon>
        <taxon>Pseudonocardiaceae</taxon>
        <taxon>Actinomycetospora</taxon>
    </lineage>
</organism>
<dbReference type="EMBL" id="JACCBN010000001">
    <property type="protein sequence ID" value="NYD37015.1"/>
    <property type="molecule type" value="Genomic_DNA"/>
</dbReference>
<reference evidence="26 27" key="1">
    <citation type="submission" date="2020-07" db="EMBL/GenBank/DDBJ databases">
        <title>Sequencing the genomes of 1000 actinobacteria strains.</title>
        <authorList>
            <person name="Klenk H.-P."/>
        </authorList>
    </citation>
    <scope>NUCLEOTIDE SEQUENCE [LARGE SCALE GENOMIC DNA]</scope>
    <source>
        <strain evidence="26 27">DSM 45772</strain>
    </source>
</reference>
<feature type="domain" description="Histidine kinase" evidence="24">
    <location>
        <begin position="208"/>
        <end position="409"/>
    </location>
</feature>
<dbReference type="Gene3D" id="1.10.287.130">
    <property type="match status" value="1"/>
</dbReference>
<evidence type="ECO:0000256" key="2">
    <source>
        <dbReference type="ARBA" id="ARBA00001936"/>
    </source>
</evidence>
<keyword evidence="14" id="KW-0460">Magnesium</keyword>
<dbReference type="PRINTS" id="PR00344">
    <property type="entry name" value="BCTRLSENSOR"/>
</dbReference>
<dbReference type="SMART" id="SM00387">
    <property type="entry name" value="HATPase_c"/>
    <property type="match status" value="1"/>
</dbReference>
<evidence type="ECO:0000256" key="13">
    <source>
        <dbReference type="ARBA" id="ARBA00022840"/>
    </source>
</evidence>
<dbReference type="InterPro" id="IPR003594">
    <property type="entry name" value="HATPase_dom"/>
</dbReference>
<evidence type="ECO:0000256" key="19">
    <source>
        <dbReference type="ARBA" id="ARBA00023026"/>
    </source>
</evidence>
<evidence type="ECO:0000256" key="7">
    <source>
        <dbReference type="ARBA" id="ARBA00022553"/>
    </source>
</evidence>
<dbReference type="InterPro" id="IPR050980">
    <property type="entry name" value="2C_sensor_his_kinase"/>
</dbReference>
<keyword evidence="12" id="KW-0378">Hydrolase</keyword>
<dbReference type="PROSITE" id="PS50109">
    <property type="entry name" value="HIS_KIN"/>
    <property type="match status" value="1"/>
</dbReference>
<dbReference type="InterPro" id="IPR036097">
    <property type="entry name" value="HisK_dim/P_sf"/>
</dbReference>
<keyword evidence="18" id="KW-0346">Stress response</keyword>
<keyword evidence="17" id="KW-0902">Two-component regulatory system</keyword>
<dbReference type="InterPro" id="IPR005467">
    <property type="entry name" value="His_kinase_dom"/>
</dbReference>
<dbReference type="Gene3D" id="3.30.565.10">
    <property type="entry name" value="Histidine kinase-like ATPase, C-terminal domain"/>
    <property type="match status" value="1"/>
</dbReference>
<dbReference type="GO" id="GO:0004721">
    <property type="term" value="F:phosphoprotein phosphatase activity"/>
    <property type="evidence" value="ECO:0007669"/>
    <property type="project" value="UniProtKB-KW"/>
</dbReference>
<sequence length="426" mass="44212">MRRRILISTLLVVAITVTVLGGPLALTTWRLVEDFTHAELAGRLRQVVATLDSQLQTDRPVDLSAVAIAVPPGGSLVVRTPRGTSAIGDTADPGQIAESASFGINGSAVIAEPAAEMRSRQLQATALVLTAIVLSVAVGAVVATLTARRLADPLQQVAGRAARLGAGDFRQAPLRHGIPELDRVADVLDSSAVALAELVQRERDLVGDVSHQLRSRLTALQLRLDELSSHPDPEVSAEGGAALEQAERLAEVLDELLSSARAARAASASPLELDGELAAVADEWQDAAAGQGRALRVRVADGLVARATSARLREALGVLVDNALRHGGGTITIAARHSDHDTIVVEVSDHGDGVPSELAPHVFDRGVSGAASTGVGLALARALVEADGGRLELARTKPAVFALFLPVPRTDQAVAAPRPLPATGPR</sequence>
<keyword evidence="8" id="KW-0808">Transferase</keyword>
<keyword evidence="9 23" id="KW-0812">Transmembrane</keyword>
<evidence type="ECO:0000256" key="17">
    <source>
        <dbReference type="ARBA" id="ARBA00023012"/>
    </source>
</evidence>
<evidence type="ECO:0000256" key="5">
    <source>
        <dbReference type="ARBA" id="ARBA00012438"/>
    </source>
</evidence>
<evidence type="ECO:0000256" key="1">
    <source>
        <dbReference type="ARBA" id="ARBA00000085"/>
    </source>
</evidence>
<dbReference type="GO" id="GO:0005886">
    <property type="term" value="C:plasma membrane"/>
    <property type="evidence" value="ECO:0007669"/>
    <property type="project" value="UniProtKB-SubCell"/>
</dbReference>
<dbReference type="InterPro" id="IPR003661">
    <property type="entry name" value="HisK_dim/P_dom"/>
</dbReference>
<protein>
    <recommendedName>
        <fullName evidence="21">Signal transduction histidine-protein kinase/phosphatase MprB</fullName>
        <ecNumber evidence="5">2.7.13.3</ecNumber>
    </recommendedName>
    <alternativeName>
        <fullName evidence="22">Mycobacterial persistence regulator B</fullName>
    </alternativeName>
</protein>
<evidence type="ECO:0000256" key="11">
    <source>
        <dbReference type="ARBA" id="ARBA00022777"/>
    </source>
</evidence>
<evidence type="ECO:0000313" key="27">
    <source>
        <dbReference type="Proteomes" id="UP000535890"/>
    </source>
</evidence>
<dbReference type="EC" id="2.7.13.3" evidence="5"/>
<comment type="catalytic activity">
    <reaction evidence="1">
        <text>ATP + protein L-histidine = ADP + protein N-phospho-L-histidine.</text>
        <dbReference type="EC" id="2.7.13.3"/>
    </reaction>
</comment>
<dbReference type="Pfam" id="PF18092">
    <property type="entry name" value="DraK_HK_N"/>
    <property type="match status" value="1"/>
</dbReference>
<dbReference type="PANTHER" id="PTHR44936:SF9">
    <property type="entry name" value="SENSOR PROTEIN CREC"/>
    <property type="match status" value="1"/>
</dbReference>
<dbReference type="AlphaFoldDB" id="A0A7Y9J6A5"/>
<keyword evidence="19" id="KW-0843">Virulence</keyword>
<proteinExistence type="predicted"/>
<keyword evidence="15" id="KW-0904">Protein phosphatase</keyword>
<dbReference type="Pfam" id="PF02518">
    <property type="entry name" value="HATPase_c"/>
    <property type="match status" value="1"/>
</dbReference>
<evidence type="ECO:0000256" key="22">
    <source>
        <dbReference type="ARBA" id="ARBA00041776"/>
    </source>
</evidence>
<dbReference type="InterPro" id="IPR003660">
    <property type="entry name" value="HAMP_dom"/>
</dbReference>
<feature type="domain" description="HAMP" evidence="25">
    <location>
        <begin position="148"/>
        <end position="200"/>
    </location>
</feature>
<evidence type="ECO:0000256" key="4">
    <source>
        <dbReference type="ARBA" id="ARBA00004651"/>
    </source>
</evidence>
<name>A0A7Y9J6A5_9PSEU</name>
<dbReference type="InterPro" id="IPR040868">
    <property type="entry name" value="DraK_HK_N"/>
</dbReference>
<dbReference type="RefSeq" id="WP_179794606.1">
    <property type="nucleotide sequence ID" value="NZ_BAABHP010000014.1"/>
</dbReference>
<evidence type="ECO:0000256" key="14">
    <source>
        <dbReference type="ARBA" id="ARBA00022842"/>
    </source>
</evidence>
<dbReference type="PANTHER" id="PTHR44936">
    <property type="entry name" value="SENSOR PROTEIN CREC"/>
    <property type="match status" value="1"/>
</dbReference>
<evidence type="ECO:0000256" key="23">
    <source>
        <dbReference type="SAM" id="Phobius"/>
    </source>
</evidence>
<dbReference type="SMART" id="SM00388">
    <property type="entry name" value="HisKA"/>
    <property type="match status" value="1"/>
</dbReference>
<comment type="caution">
    <text evidence="26">The sequence shown here is derived from an EMBL/GenBank/DDBJ whole genome shotgun (WGS) entry which is preliminary data.</text>
</comment>
<keyword evidence="7" id="KW-0597">Phosphoprotein</keyword>
<keyword evidence="10" id="KW-0547">Nucleotide-binding</keyword>
<dbReference type="Proteomes" id="UP000535890">
    <property type="component" value="Unassembled WGS sequence"/>
</dbReference>
<keyword evidence="27" id="KW-1185">Reference proteome</keyword>
<keyword evidence="11 26" id="KW-0418">Kinase</keyword>
<gene>
    <name evidence="26" type="ORF">BJ983_003117</name>
</gene>
<keyword evidence="20" id="KW-0464">Manganese</keyword>
<comment type="cofactor">
    <cofactor evidence="2">
        <name>Mn(2+)</name>
        <dbReference type="ChEBI" id="CHEBI:29035"/>
    </cofactor>
</comment>
<accession>A0A7Y9J6A5</accession>
<evidence type="ECO:0000256" key="6">
    <source>
        <dbReference type="ARBA" id="ARBA00022475"/>
    </source>
</evidence>
<evidence type="ECO:0000256" key="16">
    <source>
        <dbReference type="ARBA" id="ARBA00022989"/>
    </source>
</evidence>
<evidence type="ECO:0000256" key="12">
    <source>
        <dbReference type="ARBA" id="ARBA00022801"/>
    </source>
</evidence>
<evidence type="ECO:0000256" key="21">
    <source>
        <dbReference type="ARBA" id="ARBA00040454"/>
    </source>
</evidence>
<evidence type="ECO:0000256" key="9">
    <source>
        <dbReference type="ARBA" id="ARBA00022692"/>
    </source>
</evidence>
<evidence type="ECO:0000256" key="3">
    <source>
        <dbReference type="ARBA" id="ARBA00001946"/>
    </source>
</evidence>
<evidence type="ECO:0000313" key="26">
    <source>
        <dbReference type="EMBL" id="NYD37015.1"/>
    </source>
</evidence>
<dbReference type="GO" id="GO:0000155">
    <property type="term" value="F:phosphorelay sensor kinase activity"/>
    <property type="evidence" value="ECO:0007669"/>
    <property type="project" value="InterPro"/>
</dbReference>
<comment type="subcellular location">
    <subcellularLocation>
        <location evidence="4">Cell membrane</location>
        <topology evidence="4">Multi-pass membrane protein</topology>
    </subcellularLocation>
</comment>
<evidence type="ECO:0000259" key="25">
    <source>
        <dbReference type="PROSITE" id="PS50885"/>
    </source>
</evidence>
<keyword evidence="6" id="KW-1003">Cell membrane</keyword>
<dbReference type="InterPro" id="IPR036890">
    <property type="entry name" value="HATPase_C_sf"/>
</dbReference>
<feature type="transmembrane region" description="Helical" evidence="23">
    <location>
        <begin position="126"/>
        <end position="147"/>
    </location>
</feature>
<keyword evidence="16 23" id="KW-1133">Transmembrane helix</keyword>
<evidence type="ECO:0000256" key="8">
    <source>
        <dbReference type="ARBA" id="ARBA00022679"/>
    </source>
</evidence>
<evidence type="ECO:0000256" key="20">
    <source>
        <dbReference type="ARBA" id="ARBA00023211"/>
    </source>
</evidence>
<dbReference type="SUPFAM" id="SSF55874">
    <property type="entry name" value="ATPase domain of HSP90 chaperone/DNA topoisomerase II/histidine kinase"/>
    <property type="match status" value="1"/>
</dbReference>
<dbReference type="GO" id="GO:0005524">
    <property type="term" value="F:ATP binding"/>
    <property type="evidence" value="ECO:0007669"/>
    <property type="project" value="UniProtKB-KW"/>
</dbReference>
<evidence type="ECO:0000259" key="24">
    <source>
        <dbReference type="PROSITE" id="PS50109"/>
    </source>
</evidence>
<evidence type="ECO:0000256" key="15">
    <source>
        <dbReference type="ARBA" id="ARBA00022912"/>
    </source>
</evidence>
<dbReference type="SUPFAM" id="SSF47384">
    <property type="entry name" value="Homodimeric domain of signal transducing histidine kinase"/>
    <property type="match status" value="1"/>
</dbReference>
<evidence type="ECO:0000256" key="18">
    <source>
        <dbReference type="ARBA" id="ARBA00023016"/>
    </source>
</evidence>
<dbReference type="CDD" id="cd00082">
    <property type="entry name" value="HisKA"/>
    <property type="match status" value="1"/>
</dbReference>
<comment type="cofactor">
    <cofactor evidence="3">
        <name>Mg(2+)</name>
        <dbReference type="ChEBI" id="CHEBI:18420"/>
    </cofactor>
</comment>